<comment type="caution">
    <text evidence="8">Lacks conserved residue(s) required for the propagation of feature annotation.</text>
</comment>
<dbReference type="InterPro" id="IPR000742">
    <property type="entry name" value="EGF"/>
</dbReference>
<dbReference type="SUPFAM" id="SSF82671">
    <property type="entry name" value="SEA domain"/>
    <property type="match status" value="1"/>
</dbReference>
<dbReference type="PROSITE" id="PS50026">
    <property type="entry name" value="EGF_3"/>
    <property type="match status" value="2"/>
</dbReference>
<feature type="domain" description="EGF-like" evidence="12">
    <location>
        <begin position="525"/>
        <end position="563"/>
    </location>
</feature>
<keyword evidence="14" id="KW-1185">Reference proteome</keyword>
<feature type="disulfide bond" evidence="8">
    <location>
        <begin position="553"/>
        <end position="562"/>
    </location>
</feature>
<dbReference type="HOGENOM" id="CLU_318928_0_0_1"/>
<dbReference type="GO" id="GO:0005112">
    <property type="term" value="F:Notch binding"/>
    <property type="evidence" value="ECO:0000318"/>
    <property type="project" value="GO_Central"/>
</dbReference>
<keyword evidence="10" id="KW-1133">Transmembrane helix</keyword>
<dbReference type="PhylomeDB" id="A7S830"/>
<keyword evidence="6 8" id="KW-1015">Disulfide bond</keyword>
<dbReference type="Proteomes" id="UP000001593">
    <property type="component" value="Unassembled WGS sequence"/>
</dbReference>
<keyword evidence="5" id="KW-0677">Repeat</keyword>
<evidence type="ECO:0000256" key="7">
    <source>
        <dbReference type="ARBA" id="ARBA00023180"/>
    </source>
</evidence>
<keyword evidence="4" id="KW-0732">Signal</keyword>
<dbReference type="FunFam" id="2.10.25.10:FF:000499">
    <property type="entry name" value="Predicted protein"/>
    <property type="match status" value="1"/>
</dbReference>
<evidence type="ECO:0000259" key="11">
    <source>
        <dbReference type="PROSITE" id="PS50024"/>
    </source>
</evidence>
<feature type="compositionally biased region" description="Basic and acidic residues" evidence="9">
    <location>
        <begin position="903"/>
        <end position="912"/>
    </location>
</feature>
<comment type="similarity">
    <text evidence="1">Belongs to the EGF domain peptide family.</text>
</comment>
<evidence type="ECO:0000256" key="8">
    <source>
        <dbReference type="PROSITE-ProRule" id="PRU00076"/>
    </source>
</evidence>
<dbReference type="Pfam" id="PF01390">
    <property type="entry name" value="SEA"/>
    <property type="match status" value="1"/>
</dbReference>
<dbReference type="SMART" id="SM00179">
    <property type="entry name" value="EGF_CA"/>
    <property type="match status" value="2"/>
</dbReference>
<feature type="domain" description="EGF-like" evidence="12">
    <location>
        <begin position="565"/>
        <end position="600"/>
    </location>
</feature>
<feature type="region of interest" description="Disordered" evidence="9">
    <location>
        <begin position="648"/>
        <end position="731"/>
    </location>
</feature>
<feature type="domain" description="SEA" evidence="11">
    <location>
        <begin position="727"/>
        <end position="832"/>
    </location>
</feature>
<dbReference type="CDD" id="cd00054">
    <property type="entry name" value="EGF_CA"/>
    <property type="match status" value="2"/>
</dbReference>
<dbReference type="eggNOG" id="KOG1217">
    <property type="taxonomic scope" value="Eukaryota"/>
</dbReference>
<dbReference type="SUPFAM" id="SSF57184">
    <property type="entry name" value="Growth factor receptor domain"/>
    <property type="match status" value="1"/>
</dbReference>
<dbReference type="SMART" id="SM00181">
    <property type="entry name" value="EGF"/>
    <property type="match status" value="4"/>
</dbReference>
<feature type="region of interest" description="Disordered" evidence="9">
    <location>
        <begin position="887"/>
        <end position="912"/>
    </location>
</feature>
<evidence type="ECO:0000256" key="9">
    <source>
        <dbReference type="SAM" id="MobiDB-lite"/>
    </source>
</evidence>
<dbReference type="InterPro" id="IPR000152">
    <property type="entry name" value="EGF-type_Asp/Asn_hydroxyl_site"/>
</dbReference>
<dbReference type="Gene3D" id="2.10.25.10">
    <property type="entry name" value="Laminin"/>
    <property type="match status" value="4"/>
</dbReference>
<protein>
    <submittedName>
        <fullName evidence="13">Uncharacterized protein</fullName>
    </submittedName>
</protein>
<dbReference type="GO" id="GO:0005509">
    <property type="term" value="F:calcium ion binding"/>
    <property type="evidence" value="ECO:0007669"/>
    <property type="project" value="InterPro"/>
</dbReference>
<dbReference type="InterPro" id="IPR013783">
    <property type="entry name" value="Ig-like_fold"/>
</dbReference>
<dbReference type="FunFam" id="2.60.40.10:FF:002126">
    <property type="entry name" value="Predicted protein"/>
    <property type="match status" value="1"/>
</dbReference>
<dbReference type="FunFam" id="2.10.25.10:FF:000080">
    <property type="entry name" value="Neurogenic locus notch 1"/>
    <property type="match status" value="1"/>
</dbReference>
<accession>A7S830</accession>
<evidence type="ECO:0000256" key="5">
    <source>
        <dbReference type="ARBA" id="ARBA00022737"/>
    </source>
</evidence>
<evidence type="ECO:0000259" key="12">
    <source>
        <dbReference type="PROSITE" id="PS50026"/>
    </source>
</evidence>
<evidence type="ECO:0000256" key="3">
    <source>
        <dbReference type="ARBA" id="ARBA00022536"/>
    </source>
</evidence>
<dbReference type="InParanoid" id="A7S830"/>
<dbReference type="InterPro" id="IPR036364">
    <property type="entry name" value="SEA_dom_sf"/>
</dbReference>
<reference evidence="13 14" key="1">
    <citation type="journal article" date="2007" name="Science">
        <title>Sea anemone genome reveals ancestral eumetazoan gene repertoire and genomic organization.</title>
        <authorList>
            <person name="Putnam N.H."/>
            <person name="Srivastava M."/>
            <person name="Hellsten U."/>
            <person name="Dirks B."/>
            <person name="Chapman J."/>
            <person name="Salamov A."/>
            <person name="Terry A."/>
            <person name="Shapiro H."/>
            <person name="Lindquist E."/>
            <person name="Kapitonov V.V."/>
            <person name="Jurka J."/>
            <person name="Genikhovich G."/>
            <person name="Grigoriev I.V."/>
            <person name="Lucas S.M."/>
            <person name="Steele R.E."/>
            <person name="Finnerty J.R."/>
            <person name="Technau U."/>
            <person name="Martindale M.Q."/>
            <person name="Rokhsar D.S."/>
        </authorList>
    </citation>
    <scope>NUCLEOTIDE SEQUENCE [LARGE SCALE GENOMIC DNA]</scope>
    <source>
        <strain evidence="14">CH2 X CH6</strain>
    </source>
</reference>
<proteinExistence type="inferred from homology"/>
<organism evidence="13 14">
    <name type="scientific">Nematostella vectensis</name>
    <name type="common">Starlet sea anemone</name>
    <dbReference type="NCBI Taxonomy" id="45351"/>
    <lineage>
        <taxon>Eukaryota</taxon>
        <taxon>Metazoa</taxon>
        <taxon>Cnidaria</taxon>
        <taxon>Anthozoa</taxon>
        <taxon>Hexacorallia</taxon>
        <taxon>Actiniaria</taxon>
        <taxon>Edwardsiidae</taxon>
        <taxon>Nematostella</taxon>
    </lineage>
</organism>
<dbReference type="PROSITE" id="PS50024">
    <property type="entry name" value="SEA"/>
    <property type="match status" value="1"/>
</dbReference>
<dbReference type="Gene3D" id="3.30.70.960">
    <property type="entry name" value="SEA domain"/>
    <property type="match status" value="1"/>
</dbReference>
<name>A7S830_NEMVE</name>
<keyword evidence="7" id="KW-0325">Glycoprotein</keyword>
<gene>
    <name evidence="13" type="ORF">NEMVEDRAFT_v1g208242</name>
</gene>
<keyword evidence="3 8" id="KW-0245">EGF-like domain</keyword>
<dbReference type="EMBL" id="DS469596">
    <property type="protein sequence ID" value="EDO40093.1"/>
    <property type="molecule type" value="Genomic_DNA"/>
</dbReference>
<evidence type="ECO:0000256" key="1">
    <source>
        <dbReference type="ARBA" id="ARBA00006373"/>
    </source>
</evidence>
<dbReference type="InterPro" id="IPR001881">
    <property type="entry name" value="EGF-like_Ca-bd_dom"/>
</dbReference>
<dbReference type="OMA" id="CQQCLPQ"/>
<feature type="compositionally biased region" description="Low complexity" evidence="9">
    <location>
        <begin position="648"/>
        <end position="711"/>
    </location>
</feature>
<feature type="transmembrane region" description="Helical" evidence="10">
    <location>
        <begin position="844"/>
        <end position="869"/>
    </location>
</feature>
<evidence type="ECO:0000313" key="14">
    <source>
        <dbReference type="Proteomes" id="UP000001593"/>
    </source>
</evidence>
<dbReference type="PROSITE" id="PS01187">
    <property type="entry name" value="EGF_CA"/>
    <property type="match status" value="1"/>
</dbReference>
<feature type="disulfide bond" evidence="8">
    <location>
        <begin position="569"/>
        <end position="579"/>
    </location>
</feature>
<dbReference type="InterPro" id="IPR000082">
    <property type="entry name" value="SEA_dom"/>
</dbReference>
<dbReference type="InterPro" id="IPR018097">
    <property type="entry name" value="EGF_Ca-bd_CS"/>
</dbReference>
<evidence type="ECO:0000256" key="2">
    <source>
        <dbReference type="ARBA" id="ARBA00022473"/>
    </source>
</evidence>
<dbReference type="PROSITE" id="PS01186">
    <property type="entry name" value="EGF_2"/>
    <property type="match status" value="3"/>
</dbReference>
<dbReference type="FunFam" id="2.10.25.10:FF:000001">
    <property type="entry name" value="Tenascin C"/>
    <property type="match status" value="1"/>
</dbReference>
<dbReference type="PROSITE" id="PS00022">
    <property type="entry name" value="EGF_1"/>
    <property type="match status" value="3"/>
</dbReference>
<dbReference type="InterPro" id="IPR058727">
    <property type="entry name" value="Helical_Vwde"/>
</dbReference>
<evidence type="ECO:0000256" key="10">
    <source>
        <dbReference type="SAM" id="Phobius"/>
    </source>
</evidence>
<dbReference type="Gene3D" id="2.60.40.10">
    <property type="entry name" value="Immunoglobulins"/>
    <property type="match status" value="1"/>
</dbReference>
<dbReference type="PANTHER" id="PTHR24049">
    <property type="entry name" value="CRUMBS FAMILY MEMBER"/>
    <property type="match status" value="1"/>
</dbReference>
<evidence type="ECO:0000313" key="13">
    <source>
        <dbReference type="EMBL" id="EDO40093.1"/>
    </source>
</evidence>
<keyword evidence="10" id="KW-0812">Transmembrane</keyword>
<feature type="disulfide bond" evidence="8">
    <location>
        <begin position="590"/>
        <end position="599"/>
    </location>
</feature>
<dbReference type="AlphaFoldDB" id="A7S830"/>
<dbReference type="InterPro" id="IPR009030">
    <property type="entry name" value="Growth_fac_rcpt_cys_sf"/>
</dbReference>
<dbReference type="InterPro" id="IPR051022">
    <property type="entry name" value="Notch_Cell-Fate_Det"/>
</dbReference>
<keyword evidence="10" id="KW-0472">Membrane</keyword>
<dbReference type="CDD" id="cd11304">
    <property type="entry name" value="Cadherin_repeat"/>
    <property type="match status" value="1"/>
</dbReference>
<dbReference type="Pfam" id="PF26129">
    <property type="entry name" value="Vwde"/>
    <property type="match status" value="1"/>
</dbReference>
<sequence>MSLFCGIFQQNLKKHSNKYGRFQRSFSFFATVFYLTQYARVKANASYFDILPDETDEGDKGKACFCRYDDKKQISEDCRETSDYFNNFGGGWGKEVTDKKDLERRSVQKIEYSDDIIEHEERSFFVDKNDLKHARIRIRSRRSIGSQMSKENATQYCNSIIKESMAGKLCSQITGMELSKITENCIVDLEITGDKAFAGSAFASMKDECEDLALKNLSLFTNDASGNLQPPREIGDNLCPNDCSGLGNCTNRTCICLDGYTGADCSLSKALVPELFGIYDGGLCDIRRRPCKKTDIFGDGFIGSENLTCHSTEFKVYGDYWVPSPTPYRLPGEKIDIFGVKCDLPDPPTKLNDYNNPGTPAGGLHIKISNNKIDTSDRHLKFISYDSVCLKCNKTGTCVLREDSCIIDGHCFAPNAPNPRDWCEQCLPKKTQFTWSGREDNNAPKFTTPQTRFALLGEDLPLQIQATDKDNRPITYSLASTNVQGYTFTSRGLLNYTMTSSESKAFTVVATDECGANDTITITLKALQCPCNEGVCHPHPYHPRGSGQYYCTCPVGFTGNRCEKNIDDCHSAECVNGSCIDGVNNYTCLCSVGFKGRLCDERVYKCANDSCFPGVNCTEVPGSVKCGACPAGLSGDGKTCLASTSTSAATTTAPPTTAPPTTTKEPTTDASTSTSAATTAALPTTTKEPTTDASTSTSAATTTAPATTTPPTTAPPTTAPPTTTKEPQTDVTAEIRLKMTWKMELSDKMSKEFKDLAKRLKGQIADAFKENKDFISATILSFRKGSIVARFSLLFSKNDKQPLDDLKKKIKGGKLGSIDVDPESLKRLDVKQGDTASENDLPNFVIYLVIAGSVVVLVIVIALLILVCGPKFKYIVNRKKKGKGTEFNMESYGYNNPEYSEFPENKNREEKQ</sequence>
<keyword evidence="2" id="KW-0217">Developmental protein</keyword>
<evidence type="ECO:0000256" key="6">
    <source>
        <dbReference type="ARBA" id="ARBA00023157"/>
    </source>
</evidence>
<evidence type="ECO:0000256" key="4">
    <source>
        <dbReference type="ARBA" id="ARBA00022729"/>
    </source>
</evidence>
<dbReference type="PROSITE" id="PS00010">
    <property type="entry name" value="ASX_HYDROXYL"/>
    <property type="match status" value="1"/>
</dbReference>